<comment type="caution">
    <text evidence="1">The sequence shown here is derived from an EMBL/GenBank/DDBJ whole genome shotgun (WGS) entry which is preliminary data.</text>
</comment>
<reference evidence="2" key="1">
    <citation type="journal article" date="2019" name="Int. J. Syst. Evol. Microbiol.">
        <title>The Global Catalogue of Microorganisms (GCM) 10K type strain sequencing project: providing services to taxonomists for standard genome sequencing and annotation.</title>
        <authorList>
            <consortium name="The Broad Institute Genomics Platform"/>
            <consortium name="The Broad Institute Genome Sequencing Center for Infectious Disease"/>
            <person name="Wu L."/>
            <person name="Ma J."/>
        </authorList>
    </citation>
    <scope>NUCLEOTIDE SEQUENCE [LARGE SCALE GENOMIC DNA]</scope>
    <source>
        <strain evidence="2">JCM 18326</strain>
    </source>
</reference>
<dbReference type="Pfam" id="PF14014">
    <property type="entry name" value="DUF4230"/>
    <property type="match status" value="1"/>
</dbReference>
<proteinExistence type="predicted"/>
<accession>A0ABP9DNE8</accession>
<gene>
    <name evidence="1" type="ORF">GCM10023331_40000</name>
</gene>
<evidence type="ECO:0000313" key="1">
    <source>
        <dbReference type="EMBL" id="GAA4851387.1"/>
    </source>
</evidence>
<evidence type="ECO:0000313" key="2">
    <source>
        <dbReference type="Proteomes" id="UP001500298"/>
    </source>
</evidence>
<sequence>MIYVQFEQIYPSTKTESVTGAVVHRFEELGKFEVIKYNIADVLELKEKSGSWFIPDHEVMMILRGEAAGCIDFRRISPRDVQSINDTLYIALPQPEICYYKLDMQKTRVYDRSIGSFINQTELVNRAYKIGEERVLQAALEEGILDLSRQNAYKILQPLFEELTKKHVVIQFKHEQNIKPMD</sequence>
<keyword evidence="2" id="KW-1185">Reference proteome</keyword>
<evidence type="ECO:0008006" key="3">
    <source>
        <dbReference type="Google" id="ProtNLM"/>
    </source>
</evidence>
<dbReference type="Proteomes" id="UP001500298">
    <property type="component" value="Unassembled WGS sequence"/>
</dbReference>
<protein>
    <recommendedName>
        <fullName evidence="3">DUF4230 domain-containing protein</fullName>
    </recommendedName>
</protein>
<name>A0ABP9DNE8_9BACT</name>
<dbReference type="EMBL" id="BAABJX010000067">
    <property type="protein sequence ID" value="GAA4851387.1"/>
    <property type="molecule type" value="Genomic_DNA"/>
</dbReference>
<organism evidence="1 2">
    <name type="scientific">Algivirga pacifica</name>
    <dbReference type="NCBI Taxonomy" id="1162670"/>
    <lineage>
        <taxon>Bacteria</taxon>
        <taxon>Pseudomonadati</taxon>
        <taxon>Bacteroidota</taxon>
        <taxon>Cytophagia</taxon>
        <taxon>Cytophagales</taxon>
        <taxon>Flammeovirgaceae</taxon>
        <taxon>Algivirga</taxon>
    </lineage>
</organism>
<dbReference type="InterPro" id="IPR025324">
    <property type="entry name" value="DUF4230"/>
</dbReference>